<name>A0A2H3D2K6_ARMGA</name>
<dbReference type="PANTHER" id="PTHR48104:SF30">
    <property type="entry name" value="METACASPASE-1"/>
    <property type="match status" value="1"/>
</dbReference>
<dbReference type="InterPro" id="IPR050452">
    <property type="entry name" value="Metacaspase"/>
</dbReference>
<evidence type="ECO:0000313" key="4">
    <source>
        <dbReference type="Proteomes" id="UP000217790"/>
    </source>
</evidence>
<sequence>MKAYLEKDLGVPSGRIQLLRGTKRTPCDDPSYPSRQNITDTLCSLIDNPRIKKGDNIVIYFAGHGSSYTCSECSGTGKTKKSIVADVRPGYARTQGHRHVDTFCPTEAICPIDRNLVDANGSRIPDISDRELNTILYEIKRVKGNKITAIFDCCHSSGVTRGERSGVRSVLPLNGTRDLMLRVGMDNLKRISNRTSIMEKRWHPDMSSHVILAACKDYEFAKEIEVQGSYHGFFTHSLIKALRSESWTKELTYDDLVYNLPLGRKQTPVVAGDLKLERLWYQTT</sequence>
<dbReference type="GO" id="GO:0006508">
    <property type="term" value="P:proteolysis"/>
    <property type="evidence" value="ECO:0007669"/>
    <property type="project" value="InterPro"/>
</dbReference>
<dbReference type="Gene3D" id="3.40.50.1460">
    <property type="match status" value="1"/>
</dbReference>
<dbReference type="GO" id="GO:0004197">
    <property type="term" value="F:cysteine-type endopeptidase activity"/>
    <property type="evidence" value="ECO:0007669"/>
    <property type="project" value="InterPro"/>
</dbReference>
<evidence type="ECO:0000256" key="1">
    <source>
        <dbReference type="ARBA" id="ARBA00009005"/>
    </source>
</evidence>
<dbReference type="GO" id="GO:0005737">
    <property type="term" value="C:cytoplasm"/>
    <property type="evidence" value="ECO:0007669"/>
    <property type="project" value="TreeGrafter"/>
</dbReference>
<dbReference type="Pfam" id="PF00656">
    <property type="entry name" value="Peptidase_C14"/>
    <property type="match status" value="1"/>
</dbReference>
<dbReference type="AlphaFoldDB" id="A0A2H3D2K6"/>
<accession>A0A2H3D2K6</accession>
<dbReference type="PANTHER" id="PTHR48104">
    <property type="entry name" value="METACASPASE-4"/>
    <property type="match status" value="1"/>
</dbReference>
<dbReference type="Proteomes" id="UP000217790">
    <property type="component" value="Unassembled WGS sequence"/>
</dbReference>
<organism evidence="3 4">
    <name type="scientific">Armillaria gallica</name>
    <name type="common">Bulbous honey fungus</name>
    <name type="synonym">Armillaria bulbosa</name>
    <dbReference type="NCBI Taxonomy" id="47427"/>
    <lineage>
        <taxon>Eukaryota</taxon>
        <taxon>Fungi</taxon>
        <taxon>Dikarya</taxon>
        <taxon>Basidiomycota</taxon>
        <taxon>Agaricomycotina</taxon>
        <taxon>Agaricomycetes</taxon>
        <taxon>Agaricomycetidae</taxon>
        <taxon>Agaricales</taxon>
        <taxon>Marasmiineae</taxon>
        <taxon>Physalacriaceae</taxon>
        <taxon>Armillaria</taxon>
    </lineage>
</organism>
<dbReference type="InterPro" id="IPR011600">
    <property type="entry name" value="Pept_C14_caspase"/>
</dbReference>
<protein>
    <recommendedName>
        <fullName evidence="2">Peptidase C14 caspase domain-containing protein</fullName>
    </recommendedName>
</protein>
<reference evidence="4" key="1">
    <citation type="journal article" date="2017" name="Nat. Ecol. Evol.">
        <title>Genome expansion and lineage-specific genetic innovations in the forest pathogenic fungi Armillaria.</title>
        <authorList>
            <person name="Sipos G."/>
            <person name="Prasanna A.N."/>
            <person name="Walter M.C."/>
            <person name="O'Connor E."/>
            <person name="Balint B."/>
            <person name="Krizsan K."/>
            <person name="Kiss B."/>
            <person name="Hess J."/>
            <person name="Varga T."/>
            <person name="Slot J."/>
            <person name="Riley R."/>
            <person name="Boka B."/>
            <person name="Rigling D."/>
            <person name="Barry K."/>
            <person name="Lee J."/>
            <person name="Mihaltcheva S."/>
            <person name="LaButti K."/>
            <person name="Lipzen A."/>
            <person name="Waldron R."/>
            <person name="Moloney N.M."/>
            <person name="Sperisen C."/>
            <person name="Kredics L."/>
            <person name="Vagvoelgyi C."/>
            <person name="Patrignani A."/>
            <person name="Fitzpatrick D."/>
            <person name="Nagy I."/>
            <person name="Doyle S."/>
            <person name="Anderson J.B."/>
            <person name="Grigoriev I.V."/>
            <person name="Gueldener U."/>
            <person name="Muensterkoetter M."/>
            <person name="Nagy L.G."/>
        </authorList>
    </citation>
    <scope>NUCLEOTIDE SEQUENCE [LARGE SCALE GENOMIC DNA]</scope>
    <source>
        <strain evidence="4">Ar21-2</strain>
    </source>
</reference>
<dbReference type="OrthoDB" id="3223806at2759"/>
<evidence type="ECO:0000259" key="2">
    <source>
        <dbReference type="Pfam" id="PF00656"/>
    </source>
</evidence>
<keyword evidence="4" id="KW-1185">Reference proteome</keyword>
<comment type="similarity">
    <text evidence="1">Belongs to the peptidase C14B family.</text>
</comment>
<feature type="domain" description="Peptidase C14 caspase" evidence="2">
    <location>
        <begin position="31"/>
        <end position="253"/>
    </location>
</feature>
<dbReference type="InParanoid" id="A0A2H3D2K6"/>
<dbReference type="EMBL" id="KZ293675">
    <property type="protein sequence ID" value="PBK87984.1"/>
    <property type="molecule type" value="Genomic_DNA"/>
</dbReference>
<gene>
    <name evidence="3" type="ORF">ARMGADRAFT_1016280</name>
</gene>
<proteinExistence type="inferred from homology"/>
<evidence type="ECO:0000313" key="3">
    <source>
        <dbReference type="EMBL" id="PBK87984.1"/>
    </source>
</evidence>